<dbReference type="EMBL" id="LBTJ01000001">
    <property type="protein sequence ID" value="KKQ38939.1"/>
    <property type="molecule type" value="Genomic_DNA"/>
</dbReference>
<dbReference type="STRING" id="1618481.US54_C0001G0064"/>
<proteinExistence type="predicted"/>
<name>A0A0G0JPT9_9BACT</name>
<dbReference type="Proteomes" id="UP000034471">
    <property type="component" value="Unassembled WGS sequence"/>
</dbReference>
<evidence type="ECO:0000313" key="1">
    <source>
        <dbReference type="EMBL" id="KKQ38939.1"/>
    </source>
</evidence>
<protein>
    <recommendedName>
        <fullName evidence="3">Toxin</fullName>
    </recommendedName>
</protein>
<sequence>MDFDIEYSEEKNELLKKTRGVCFEHVKDTLEHGGYITVIEHKNRKKYKHQQILIVNINDYIYAVPFVWDKKKNVAFLKTVYPDRKLTKIYLKK</sequence>
<organism evidence="1 2">
    <name type="scientific">Candidatus Roizmanbacteria bacterium GW2011_GWA2_37_7</name>
    <dbReference type="NCBI Taxonomy" id="1618481"/>
    <lineage>
        <taxon>Bacteria</taxon>
        <taxon>Candidatus Roizmaniibacteriota</taxon>
    </lineage>
</organism>
<reference evidence="1 2" key="1">
    <citation type="journal article" date="2015" name="Nature">
        <title>rRNA introns, odd ribosomes, and small enigmatic genomes across a large radiation of phyla.</title>
        <authorList>
            <person name="Brown C.T."/>
            <person name="Hug L.A."/>
            <person name="Thomas B.C."/>
            <person name="Sharon I."/>
            <person name="Castelle C.J."/>
            <person name="Singh A."/>
            <person name="Wilkins M.J."/>
            <person name="Williams K.H."/>
            <person name="Banfield J.F."/>
        </authorList>
    </citation>
    <scope>NUCLEOTIDE SEQUENCE [LARGE SCALE GENOMIC DNA]</scope>
</reference>
<dbReference type="AlphaFoldDB" id="A0A0G0JPT9"/>
<evidence type="ECO:0008006" key="3">
    <source>
        <dbReference type="Google" id="ProtNLM"/>
    </source>
</evidence>
<gene>
    <name evidence="1" type="ORF">US54_C0001G0064</name>
</gene>
<evidence type="ECO:0000313" key="2">
    <source>
        <dbReference type="Proteomes" id="UP000034471"/>
    </source>
</evidence>
<comment type="caution">
    <text evidence="1">The sequence shown here is derived from an EMBL/GenBank/DDBJ whole genome shotgun (WGS) entry which is preliminary data.</text>
</comment>
<accession>A0A0G0JPT9</accession>